<comment type="caution">
    <text evidence="2">The sequence shown here is derived from an EMBL/GenBank/DDBJ whole genome shotgun (WGS) entry which is preliminary data.</text>
</comment>
<gene>
    <name evidence="2" type="ORF">A3E44_02400</name>
</gene>
<dbReference type="Proteomes" id="UP000178603">
    <property type="component" value="Unassembled WGS sequence"/>
</dbReference>
<evidence type="ECO:0000256" key="1">
    <source>
        <dbReference type="SAM" id="Phobius"/>
    </source>
</evidence>
<keyword evidence="1" id="KW-0812">Transmembrane</keyword>
<name>A0A1F8ASB3_9BACT</name>
<keyword evidence="1" id="KW-1133">Transmembrane helix</keyword>
<evidence type="ECO:0000313" key="2">
    <source>
        <dbReference type="EMBL" id="OGM54653.1"/>
    </source>
</evidence>
<dbReference type="EMBL" id="MGGW01000011">
    <property type="protein sequence ID" value="OGM54653.1"/>
    <property type="molecule type" value="Genomic_DNA"/>
</dbReference>
<reference evidence="2 3" key="1">
    <citation type="journal article" date="2016" name="Nat. Commun.">
        <title>Thousands of microbial genomes shed light on interconnected biogeochemical processes in an aquifer system.</title>
        <authorList>
            <person name="Anantharaman K."/>
            <person name="Brown C.T."/>
            <person name="Hug L.A."/>
            <person name="Sharon I."/>
            <person name="Castelle C.J."/>
            <person name="Probst A.J."/>
            <person name="Thomas B.C."/>
            <person name="Singh A."/>
            <person name="Wilkins M.J."/>
            <person name="Karaoz U."/>
            <person name="Brodie E.L."/>
            <person name="Williams K.H."/>
            <person name="Hubbard S.S."/>
            <person name="Banfield J.F."/>
        </authorList>
    </citation>
    <scope>NUCLEOTIDE SEQUENCE [LARGE SCALE GENOMIC DNA]</scope>
</reference>
<dbReference type="InterPro" id="IPR011467">
    <property type="entry name" value="DUF1573"/>
</dbReference>
<protein>
    <recommendedName>
        <fullName evidence="4">DUF1573 domain-containing protein</fullName>
    </recommendedName>
</protein>
<dbReference type="PANTHER" id="PTHR37833">
    <property type="entry name" value="LIPOPROTEIN-RELATED"/>
    <property type="match status" value="1"/>
</dbReference>
<evidence type="ECO:0008006" key="4">
    <source>
        <dbReference type="Google" id="ProtNLM"/>
    </source>
</evidence>
<dbReference type="AlphaFoldDB" id="A0A1F8ASB3"/>
<keyword evidence="1" id="KW-0472">Membrane</keyword>
<organism evidence="2 3">
    <name type="scientific">Candidatus Woesebacteria bacterium RIFCSPHIGHO2_12_FULL_41_24</name>
    <dbReference type="NCBI Taxonomy" id="1802510"/>
    <lineage>
        <taxon>Bacteria</taxon>
        <taxon>Candidatus Woeseibacteriota</taxon>
    </lineage>
</organism>
<dbReference type="InterPro" id="IPR013783">
    <property type="entry name" value="Ig-like_fold"/>
</dbReference>
<accession>A0A1F8ASB3</accession>
<feature type="transmembrane region" description="Helical" evidence="1">
    <location>
        <begin position="12"/>
        <end position="30"/>
    </location>
</feature>
<proteinExistence type="predicted"/>
<evidence type="ECO:0000313" key="3">
    <source>
        <dbReference type="Proteomes" id="UP000178603"/>
    </source>
</evidence>
<dbReference type="Gene3D" id="2.60.40.10">
    <property type="entry name" value="Immunoglobulins"/>
    <property type="match status" value="1"/>
</dbReference>
<dbReference type="Pfam" id="PF07610">
    <property type="entry name" value="DUF1573"/>
    <property type="match status" value="1"/>
</dbReference>
<sequence>MSHDKGRLDPFVAGIVIITILILGGAVLFGTKTGATTQVTADTQVVMSVDSNRYDWGTIDLNGGIVSKSFAIENKGLTPLKLYDVKTSCVCTTAQLRTASQTSPRFKMHEKSSSVFEVKPGETAELLVEFDPAFHGPSGVGPITRTITMNTNDVKNPVLSFNLTANVVKK</sequence>
<dbReference type="PANTHER" id="PTHR37833:SF1">
    <property type="entry name" value="SIGNAL PEPTIDE PROTEIN"/>
    <property type="match status" value="1"/>
</dbReference>